<organism evidence="1 2">
    <name type="scientific">Listeria immobilis</name>
    <dbReference type="NCBI Taxonomy" id="2713502"/>
    <lineage>
        <taxon>Bacteria</taxon>
        <taxon>Bacillati</taxon>
        <taxon>Bacillota</taxon>
        <taxon>Bacilli</taxon>
        <taxon>Bacillales</taxon>
        <taxon>Listeriaceae</taxon>
        <taxon>Listeria</taxon>
    </lineage>
</organism>
<evidence type="ECO:0000313" key="1">
    <source>
        <dbReference type="EMBL" id="MBC1508762.1"/>
    </source>
</evidence>
<comment type="caution">
    <text evidence="1">The sequence shown here is derived from an EMBL/GenBank/DDBJ whole genome shotgun (WGS) entry which is preliminary data.</text>
</comment>
<evidence type="ECO:0000313" key="2">
    <source>
        <dbReference type="Proteomes" id="UP000587800"/>
    </source>
</evidence>
<reference evidence="1 2" key="1">
    <citation type="submission" date="2020-03" db="EMBL/GenBank/DDBJ databases">
        <title>Soil Listeria distribution.</title>
        <authorList>
            <person name="Liao J."/>
            <person name="Wiedmann M."/>
        </authorList>
    </citation>
    <scope>NUCLEOTIDE SEQUENCE [LARGE SCALE GENOMIC DNA]</scope>
    <source>
        <strain evidence="1 2">FSL L7-1515</strain>
    </source>
</reference>
<dbReference type="SUPFAM" id="SSF69572">
    <property type="entry name" value="Activating enzymes of the ubiquitin-like proteins"/>
    <property type="match status" value="1"/>
</dbReference>
<dbReference type="InterPro" id="IPR035985">
    <property type="entry name" value="Ubiquitin-activating_enz"/>
</dbReference>
<gene>
    <name evidence="1" type="ORF">HCJ59_02405</name>
</gene>
<dbReference type="RefSeq" id="WP_185348748.1">
    <property type="nucleotide sequence ID" value="NZ_JAASTU010000034.1"/>
</dbReference>
<accession>A0ABR6ST07</accession>
<evidence type="ECO:0008006" key="3">
    <source>
        <dbReference type="Google" id="ProtNLM"/>
    </source>
</evidence>
<proteinExistence type="predicted"/>
<name>A0ABR6ST07_9LIST</name>
<dbReference type="Gene3D" id="3.40.50.720">
    <property type="entry name" value="NAD(P)-binding Rossmann-like Domain"/>
    <property type="match status" value="1"/>
</dbReference>
<dbReference type="EMBL" id="JAASUB010000002">
    <property type="protein sequence ID" value="MBC1508762.1"/>
    <property type="molecule type" value="Genomic_DNA"/>
</dbReference>
<keyword evidence="2" id="KW-1185">Reference proteome</keyword>
<dbReference type="Proteomes" id="UP000587800">
    <property type="component" value="Unassembled WGS sequence"/>
</dbReference>
<protein>
    <recommendedName>
        <fullName evidence="3">Bacteriocin biosynthesis cyclodehydratase</fullName>
    </recommendedName>
</protein>
<sequence length="290" mass="33751">MRTDIDIHYGENNILYIKYKENIYQFTDININCAKKAWNEITNGNLEIKDGDVEKAKLIEFLKSIGIFEVNNSMYSILKKEGLNINSNNKSNEFIVGLVGDEDLVSYYMNSYPSDYKLVGLNNNLEEIYYDYAIIITRKFNRKMQKNLNRKLYYMNKPYCSILVEEMNFSVGPQTIPTITSCLKCKNIHETDNNYYGNITTLFDDSDTESREFIPKKLLNLCISFTEAQVLKYQLQLNEGALESEIAQVAVEYSFLEGYWEERNIIKSPKCEVCFSKSVDTEQVFEVSLQ</sequence>